<accession>A0A5C3N366</accession>
<proteinExistence type="predicted"/>
<keyword evidence="1" id="KW-0378">Hydrolase</keyword>
<gene>
    <name evidence="1" type="ORF">OE88DRAFT_1631152</name>
</gene>
<evidence type="ECO:0000313" key="2">
    <source>
        <dbReference type="Proteomes" id="UP000305948"/>
    </source>
</evidence>
<organism evidence="1 2">
    <name type="scientific">Heliocybe sulcata</name>
    <dbReference type="NCBI Taxonomy" id="5364"/>
    <lineage>
        <taxon>Eukaryota</taxon>
        <taxon>Fungi</taxon>
        <taxon>Dikarya</taxon>
        <taxon>Basidiomycota</taxon>
        <taxon>Agaricomycotina</taxon>
        <taxon>Agaricomycetes</taxon>
        <taxon>Gloeophyllales</taxon>
        <taxon>Gloeophyllaceae</taxon>
        <taxon>Heliocybe</taxon>
    </lineage>
</organism>
<dbReference type="Gene3D" id="3.20.20.80">
    <property type="entry name" value="Glycosidases"/>
    <property type="match status" value="1"/>
</dbReference>
<name>A0A5C3N366_9AGAM</name>
<dbReference type="Pfam" id="PF03659">
    <property type="entry name" value="Glyco_hydro_71"/>
    <property type="match status" value="1"/>
</dbReference>
<reference evidence="1 2" key="1">
    <citation type="journal article" date="2019" name="Nat. Ecol. Evol.">
        <title>Megaphylogeny resolves global patterns of mushroom evolution.</title>
        <authorList>
            <person name="Varga T."/>
            <person name="Krizsan K."/>
            <person name="Foldi C."/>
            <person name="Dima B."/>
            <person name="Sanchez-Garcia M."/>
            <person name="Sanchez-Ramirez S."/>
            <person name="Szollosi G.J."/>
            <person name="Szarkandi J.G."/>
            <person name="Papp V."/>
            <person name="Albert L."/>
            <person name="Andreopoulos W."/>
            <person name="Angelini C."/>
            <person name="Antonin V."/>
            <person name="Barry K.W."/>
            <person name="Bougher N.L."/>
            <person name="Buchanan P."/>
            <person name="Buyck B."/>
            <person name="Bense V."/>
            <person name="Catcheside P."/>
            <person name="Chovatia M."/>
            <person name="Cooper J."/>
            <person name="Damon W."/>
            <person name="Desjardin D."/>
            <person name="Finy P."/>
            <person name="Geml J."/>
            <person name="Haridas S."/>
            <person name="Hughes K."/>
            <person name="Justo A."/>
            <person name="Karasinski D."/>
            <person name="Kautmanova I."/>
            <person name="Kiss B."/>
            <person name="Kocsube S."/>
            <person name="Kotiranta H."/>
            <person name="LaButti K.M."/>
            <person name="Lechner B.E."/>
            <person name="Liimatainen K."/>
            <person name="Lipzen A."/>
            <person name="Lukacs Z."/>
            <person name="Mihaltcheva S."/>
            <person name="Morgado L.N."/>
            <person name="Niskanen T."/>
            <person name="Noordeloos M.E."/>
            <person name="Ohm R.A."/>
            <person name="Ortiz-Santana B."/>
            <person name="Ovrebo C."/>
            <person name="Racz N."/>
            <person name="Riley R."/>
            <person name="Savchenko A."/>
            <person name="Shiryaev A."/>
            <person name="Soop K."/>
            <person name="Spirin V."/>
            <person name="Szebenyi C."/>
            <person name="Tomsovsky M."/>
            <person name="Tulloss R.E."/>
            <person name="Uehling J."/>
            <person name="Grigoriev I.V."/>
            <person name="Vagvolgyi C."/>
            <person name="Papp T."/>
            <person name="Martin F.M."/>
            <person name="Miettinen O."/>
            <person name="Hibbett D.S."/>
            <person name="Nagy L.G."/>
        </authorList>
    </citation>
    <scope>NUCLEOTIDE SEQUENCE [LARGE SCALE GENOMIC DNA]</scope>
    <source>
        <strain evidence="1 2">OMC1185</strain>
    </source>
</reference>
<dbReference type="OrthoDB" id="3257981at2759"/>
<dbReference type="Proteomes" id="UP000305948">
    <property type="component" value="Unassembled WGS sequence"/>
</dbReference>
<evidence type="ECO:0000313" key="1">
    <source>
        <dbReference type="EMBL" id="TFK50548.1"/>
    </source>
</evidence>
<dbReference type="CDD" id="cd11577">
    <property type="entry name" value="GH71"/>
    <property type="match status" value="1"/>
</dbReference>
<sequence length="403" mass="45270">MVFAHFIVGNTRPYTVQDWAKDIALATSKGIDAFALNVGRDDYEASRVADAYTAASGTNFKLFLSFDMTSLPCSGAGDAYRLRDYITRYATHPSQLRYGAKILASTFGGEYCSFGTGNLNQGWQNAIKSGLPPVHFVPAFFLDPASFSGIPVMDGALNWNSAWPQGNYDTNFGPDNEYISHLGGRSYMAAFSPWFFTHYGPDTYNKNFIFRCDNWHFSRRWEDLVENRDSVAFVEALTWNDFGESHYLGPVHGDLSRSDDWTADYDHQGWLDLLQYYIQAYKTGVYPTVSKDKVFLWSRLAPAAANAPDRIGKPDHWEWTQDFLWVVVLLTAPAEVQVTCGPSVEEMSLPEGVGKLQVPLRQDCSPSVTIFRGGLSTLRFSPDGFNFRTNPRNYNFNAYVASS</sequence>
<dbReference type="STRING" id="5364.A0A5C3N366"/>
<dbReference type="InterPro" id="IPR005197">
    <property type="entry name" value="Glyco_hydro_71"/>
</dbReference>
<dbReference type="GO" id="GO:0051118">
    <property type="term" value="F:glucan endo-1,3-alpha-glucosidase activity"/>
    <property type="evidence" value="ECO:0007669"/>
    <property type="project" value="InterPro"/>
</dbReference>
<keyword evidence="2" id="KW-1185">Reference proteome</keyword>
<protein>
    <submittedName>
        <fullName evidence="1">Glycoside hydrolase family 71 protein</fullName>
    </submittedName>
</protein>
<dbReference type="EMBL" id="ML213513">
    <property type="protein sequence ID" value="TFK50548.1"/>
    <property type="molecule type" value="Genomic_DNA"/>
</dbReference>
<dbReference type="AlphaFoldDB" id="A0A5C3N366"/>